<keyword evidence="2" id="KW-1185">Reference proteome</keyword>
<dbReference type="Proteomes" id="UP000325577">
    <property type="component" value="Linkage Group LG4"/>
</dbReference>
<gene>
    <name evidence="1" type="ORF">F0562_011393</name>
</gene>
<evidence type="ECO:0000313" key="1">
    <source>
        <dbReference type="EMBL" id="KAA8524969.1"/>
    </source>
</evidence>
<dbReference type="EMBL" id="CM018047">
    <property type="protein sequence ID" value="KAA8524969.1"/>
    <property type="molecule type" value="Genomic_DNA"/>
</dbReference>
<reference evidence="1 2" key="1">
    <citation type="submission" date="2019-09" db="EMBL/GenBank/DDBJ databases">
        <title>A chromosome-level genome assembly of the Chinese tupelo Nyssa sinensis.</title>
        <authorList>
            <person name="Yang X."/>
            <person name="Kang M."/>
            <person name="Yang Y."/>
            <person name="Xiong H."/>
            <person name="Wang M."/>
            <person name="Zhang Z."/>
            <person name="Wang Z."/>
            <person name="Wu H."/>
            <person name="Ma T."/>
            <person name="Liu J."/>
            <person name="Xi Z."/>
        </authorList>
    </citation>
    <scope>NUCLEOTIDE SEQUENCE [LARGE SCALE GENOMIC DNA]</scope>
    <source>
        <strain evidence="1">J267</strain>
        <tissue evidence="1">Leaf</tissue>
    </source>
</reference>
<evidence type="ECO:0000313" key="2">
    <source>
        <dbReference type="Proteomes" id="UP000325577"/>
    </source>
</evidence>
<dbReference type="AlphaFoldDB" id="A0A5J5A3Q1"/>
<sequence>MPYVFPYYRLRQLDATEALTVTACVANHCPGASFLICESKHIVTSVWRVVGNRSDINTVVGKNQVVNGHIGNSSGESINGLDLELNKSQGMDAADSRE</sequence>
<name>A0A5J5A3Q1_9ASTE</name>
<organism evidence="1 2">
    <name type="scientific">Nyssa sinensis</name>
    <dbReference type="NCBI Taxonomy" id="561372"/>
    <lineage>
        <taxon>Eukaryota</taxon>
        <taxon>Viridiplantae</taxon>
        <taxon>Streptophyta</taxon>
        <taxon>Embryophyta</taxon>
        <taxon>Tracheophyta</taxon>
        <taxon>Spermatophyta</taxon>
        <taxon>Magnoliopsida</taxon>
        <taxon>eudicotyledons</taxon>
        <taxon>Gunneridae</taxon>
        <taxon>Pentapetalae</taxon>
        <taxon>asterids</taxon>
        <taxon>Cornales</taxon>
        <taxon>Nyssaceae</taxon>
        <taxon>Nyssa</taxon>
    </lineage>
</organism>
<protein>
    <submittedName>
        <fullName evidence="1">Uncharacterized protein</fullName>
    </submittedName>
</protein>
<proteinExistence type="predicted"/>
<accession>A0A5J5A3Q1</accession>